<dbReference type="GeneID" id="113518174"/>
<evidence type="ECO:0000259" key="6">
    <source>
        <dbReference type="PROSITE" id="PS50240"/>
    </source>
</evidence>
<dbReference type="RefSeq" id="XP_031767193.2">
    <property type="nucleotide sequence ID" value="XM_031911333.2"/>
</dbReference>
<dbReference type="InterPro" id="IPR043504">
    <property type="entry name" value="Peptidase_S1_PA_chymotrypsin"/>
</dbReference>
<reference evidence="8" key="1">
    <citation type="submission" date="2025-08" db="UniProtKB">
        <authorList>
            <consortium name="RefSeq"/>
        </authorList>
    </citation>
    <scope>IDENTIFICATION</scope>
    <source>
        <tissue evidence="8">Whole larvae</tissue>
    </source>
</reference>
<name>A0A6J3C0H4_GALME</name>
<evidence type="ECO:0000256" key="3">
    <source>
        <dbReference type="ARBA" id="ARBA00022825"/>
    </source>
</evidence>
<dbReference type="InParanoid" id="A0A6J3C0H4"/>
<evidence type="ECO:0000313" key="8">
    <source>
        <dbReference type="RefSeq" id="XP_031767193.2"/>
    </source>
</evidence>
<evidence type="ECO:0000256" key="2">
    <source>
        <dbReference type="ARBA" id="ARBA00022801"/>
    </source>
</evidence>
<accession>A0A6J3C0H4</accession>
<dbReference type="GO" id="GO:0004252">
    <property type="term" value="F:serine-type endopeptidase activity"/>
    <property type="evidence" value="ECO:0007669"/>
    <property type="project" value="InterPro"/>
</dbReference>
<keyword evidence="4" id="KW-1015">Disulfide bond</keyword>
<dbReference type="SMART" id="SM00020">
    <property type="entry name" value="Tryp_SPc"/>
    <property type="match status" value="1"/>
</dbReference>
<keyword evidence="7" id="KW-1185">Reference proteome</keyword>
<dbReference type="Proteomes" id="UP001652740">
    <property type="component" value="Unplaced"/>
</dbReference>
<dbReference type="Pfam" id="PF00089">
    <property type="entry name" value="Trypsin"/>
    <property type="match status" value="1"/>
</dbReference>
<evidence type="ECO:0000256" key="5">
    <source>
        <dbReference type="SAM" id="SignalP"/>
    </source>
</evidence>
<evidence type="ECO:0000313" key="7">
    <source>
        <dbReference type="Proteomes" id="UP001652740"/>
    </source>
</evidence>
<dbReference type="PROSITE" id="PS51257">
    <property type="entry name" value="PROKAR_LIPOPROTEIN"/>
    <property type="match status" value="1"/>
</dbReference>
<gene>
    <name evidence="8" type="primary">LOC113518174</name>
</gene>
<dbReference type="SUPFAM" id="SSF50494">
    <property type="entry name" value="Trypsin-like serine proteases"/>
    <property type="match status" value="1"/>
</dbReference>
<dbReference type="InterPro" id="IPR001254">
    <property type="entry name" value="Trypsin_dom"/>
</dbReference>
<protein>
    <submittedName>
        <fullName evidence="8">Trypsin delta-like</fullName>
    </submittedName>
</protein>
<dbReference type="PROSITE" id="PS50240">
    <property type="entry name" value="TRYPSIN_DOM"/>
    <property type="match status" value="1"/>
</dbReference>
<evidence type="ECO:0000256" key="1">
    <source>
        <dbReference type="ARBA" id="ARBA00022670"/>
    </source>
</evidence>
<evidence type="ECO:0000256" key="4">
    <source>
        <dbReference type="ARBA" id="ARBA00023157"/>
    </source>
</evidence>
<dbReference type="PANTHER" id="PTHR24276:SF98">
    <property type="entry name" value="FI18310P1-RELATED"/>
    <property type="match status" value="1"/>
</dbReference>
<feature type="chain" id="PRO_5046567860" evidence="5">
    <location>
        <begin position="24"/>
        <end position="443"/>
    </location>
</feature>
<dbReference type="InterPro" id="IPR050430">
    <property type="entry name" value="Peptidase_S1"/>
</dbReference>
<keyword evidence="1" id="KW-0645">Protease</keyword>
<dbReference type="InterPro" id="IPR009003">
    <property type="entry name" value="Peptidase_S1_PA"/>
</dbReference>
<keyword evidence="5" id="KW-0732">Signal</keyword>
<dbReference type="Gene3D" id="2.40.10.10">
    <property type="entry name" value="Trypsin-like serine proteases"/>
    <property type="match status" value="1"/>
</dbReference>
<feature type="domain" description="Peptidase S1" evidence="6">
    <location>
        <begin position="58"/>
        <end position="301"/>
    </location>
</feature>
<keyword evidence="2" id="KW-0378">Hydrolase</keyword>
<dbReference type="PANTHER" id="PTHR24276">
    <property type="entry name" value="POLYSERASE-RELATED"/>
    <property type="match status" value="1"/>
</dbReference>
<organism evidence="7 8">
    <name type="scientific">Galleria mellonella</name>
    <name type="common">Greater wax moth</name>
    <dbReference type="NCBI Taxonomy" id="7137"/>
    <lineage>
        <taxon>Eukaryota</taxon>
        <taxon>Metazoa</taxon>
        <taxon>Ecdysozoa</taxon>
        <taxon>Arthropoda</taxon>
        <taxon>Hexapoda</taxon>
        <taxon>Insecta</taxon>
        <taxon>Pterygota</taxon>
        <taxon>Neoptera</taxon>
        <taxon>Endopterygota</taxon>
        <taxon>Lepidoptera</taxon>
        <taxon>Glossata</taxon>
        <taxon>Ditrysia</taxon>
        <taxon>Pyraloidea</taxon>
        <taxon>Pyralidae</taxon>
        <taxon>Galleriinae</taxon>
        <taxon>Galleria</taxon>
    </lineage>
</organism>
<sequence length="443" mass="50587">MKFGSTMKSIIFILFVTTLGCLNQNILSPEADPEFEAETFQGVGYPKIGDIPLLNRKVFKGSRVTIREHPYIVSIRRKYAHYLTGTLLTRNLVISVAHPLHLVPVTELGVVSGQNYADRGTNIMTVLFVIIHENFDPNTLAADIALLRLYEDIPLKIAIKAIMLVSPLTKLEGFRAFVTGWGRCDLTGRELCLPRSSIYFPDEKLDPMLRTVNFMVSSTKVHCDTYERHQTYIRQGMLCLGQSRREDPMCPCLAVPGAPLVVNSRLAGLQSWGFGCGYKHDLPLVYTDIRYYLSWLLTNIPILRKITRSDLTPFFEATKGYIFIQWLEQARYSKTLNFELTHNDLQPREIDKLLANMKGTIFEIRDFINNGTFRESKQKMYMLLRNSSERIRRIETLKLTTNVAEPFISNNTLNKIGLYLNHGLLGDVHDNNPDSSTAFDDYE</sequence>
<keyword evidence="3" id="KW-0720">Serine protease</keyword>
<feature type="signal peptide" evidence="5">
    <location>
        <begin position="1"/>
        <end position="23"/>
    </location>
</feature>
<dbReference type="GO" id="GO:0006508">
    <property type="term" value="P:proteolysis"/>
    <property type="evidence" value="ECO:0007669"/>
    <property type="project" value="UniProtKB-KW"/>
</dbReference>
<dbReference type="KEGG" id="gmw:113518174"/>
<proteinExistence type="predicted"/>
<dbReference type="AlphaFoldDB" id="A0A6J3C0H4"/>